<proteinExistence type="predicted"/>
<dbReference type="EMBL" id="VSRR010121462">
    <property type="protein sequence ID" value="MPD00124.1"/>
    <property type="molecule type" value="Genomic_DNA"/>
</dbReference>
<accession>A0A5B7K0I8</accession>
<sequence>MTWRCLALNHRSSSTRAEQTARHHLMMLPIFVQDSIIYTAIMSNGKGKLSLRFADVCFYIQKASGHYDGVVRK</sequence>
<dbReference type="AlphaFoldDB" id="A0A5B7K0I8"/>
<keyword evidence="2" id="KW-1185">Reference proteome</keyword>
<reference evidence="1 2" key="1">
    <citation type="submission" date="2019-05" db="EMBL/GenBank/DDBJ databases">
        <title>Another draft genome of Portunus trituberculatus and its Hox gene families provides insights of decapod evolution.</title>
        <authorList>
            <person name="Jeong J.-H."/>
            <person name="Song I."/>
            <person name="Kim S."/>
            <person name="Choi T."/>
            <person name="Kim D."/>
            <person name="Ryu S."/>
            <person name="Kim W."/>
        </authorList>
    </citation>
    <scope>NUCLEOTIDE SEQUENCE [LARGE SCALE GENOMIC DNA]</scope>
    <source>
        <tissue evidence="1">Muscle</tissue>
    </source>
</reference>
<evidence type="ECO:0000313" key="1">
    <source>
        <dbReference type="EMBL" id="MPD00124.1"/>
    </source>
</evidence>
<evidence type="ECO:0000313" key="2">
    <source>
        <dbReference type="Proteomes" id="UP000324222"/>
    </source>
</evidence>
<gene>
    <name evidence="1" type="ORF">E2C01_095576</name>
</gene>
<dbReference type="Proteomes" id="UP000324222">
    <property type="component" value="Unassembled WGS sequence"/>
</dbReference>
<comment type="caution">
    <text evidence="1">The sequence shown here is derived from an EMBL/GenBank/DDBJ whole genome shotgun (WGS) entry which is preliminary data.</text>
</comment>
<organism evidence="1 2">
    <name type="scientific">Portunus trituberculatus</name>
    <name type="common">Swimming crab</name>
    <name type="synonym">Neptunus trituberculatus</name>
    <dbReference type="NCBI Taxonomy" id="210409"/>
    <lineage>
        <taxon>Eukaryota</taxon>
        <taxon>Metazoa</taxon>
        <taxon>Ecdysozoa</taxon>
        <taxon>Arthropoda</taxon>
        <taxon>Crustacea</taxon>
        <taxon>Multicrustacea</taxon>
        <taxon>Malacostraca</taxon>
        <taxon>Eumalacostraca</taxon>
        <taxon>Eucarida</taxon>
        <taxon>Decapoda</taxon>
        <taxon>Pleocyemata</taxon>
        <taxon>Brachyura</taxon>
        <taxon>Eubrachyura</taxon>
        <taxon>Portunoidea</taxon>
        <taxon>Portunidae</taxon>
        <taxon>Portuninae</taxon>
        <taxon>Portunus</taxon>
    </lineage>
</organism>
<protein>
    <submittedName>
        <fullName evidence="1">Uncharacterized protein</fullName>
    </submittedName>
</protein>
<name>A0A5B7K0I8_PORTR</name>